<accession>A0ABV2GSS4</accession>
<protein>
    <submittedName>
        <fullName evidence="4">Type III secretion protein Q</fullName>
    </submittedName>
</protein>
<dbReference type="InterPro" id="IPR001543">
    <property type="entry name" value="FliN-like_C"/>
</dbReference>
<feature type="domain" description="Flagellar motor switch protein FliN-like C-terminal" evidence="3">
    <location>
        <begin position="304"/>
        <end position="372"/>
    </location>
</feature>
<evidence type="ECO:0000256" key="2">
    <source>
        <dbReference type="SAM" id="MobiDB-lite"/>
    </source>
</evidence>
<dbReference type="Gene3D" id="2.30.330.10">
    <property type="entry name" value="SpoA-like"/>
    <property type="match status" value="1"/>
</dbReference>
<gene>
    <name evidence="4" type="ORF">ABID19_004385</name>
</gene>
<dbReference type="NCBIfam" id="TIGR02551">
    <property type="entry name" value="SpaO_YscQ"/>
    <property type="match status" value="1"/>
</dbReference>
<dbReference type="EMBL" id="JBEPMC010000007">
    <property type="protein sequence ID" value="MET3581339.1"/>
    <property type="molecule type" value="Genomic_DNA"/>
</dbReference>
<evidence type="ECO:0000259" key="3">
    <source>
        <dbReference type="Pfam" id="PF01052"/>
    </source>
</evidence>
<dbReference type="SUPFAM" id="SSF101801">
    <property type="entry name" value="Surface presentation of antigens (SPOA)"/>
    <property type="match status" value="1"/>
</dbReference>
<feature type="compositionally biased region" description="Basic residues" evidence="2">
    <location>
        <begin position="15"/>
        <end position="27"/>
    </location>
</feature>
<reference evidence="4 5" key="1">
    <citation type="submission" date="2024-06" db="EMBL/GenBank/DDBJ databases">
        <title>Genomic Encyclopedia of Type Strains, Phase IV (KMG-IV): sequencing the most valuable type-strain genomes for metagenomic binning, comparative biology and taxonomic classification.</title>
        <authorList>
            <person name="Goeker M."/>
        </authorList>
    </citation>
    <scope>NUCLEOTIDE SEQUENCE [LARGE SCALE GENOMIC DNA]</scope>
    <source>
        <strain evidence="4 5">DSM 100022</strain>
    </source>
</reference>
<dbReference type="InterPro" id="IPR036429">
    <property type="entry name" value="SpoA-like_sf"/>
</dbReference>
<evidence type="ECO:0000313" key="4">
    <source>
        <dbReference type="EMBL" id="MET3581339.1"/>
    </source>
</evidence>
<dbReference type="RefSeq" id="WP_354492987.1">
    <property type="nucleotide sequence ID" value="NZ_JBEPMC010000007.1"/>
</dbReference>
<dbReference type="Pfam" id="PF01052">
    <property type="entry name" value="FliMN_C"/>
    <property type="match status" value="1"/>
</dbReference>
<dbReference type="InterPro" id="IPR013385">
    <property type="entry name" value="T3SS_SpaO/YscQ/SpaO"/>
</dbReference>
<dbReference type="PANTHER" id="PTHR30034:SF6">
    <property type="entry name" value="YOP PROTEINS TRANSLOCATION PROTEIN Q"/>
    <property type="match status" value="1"/>
</dbReference>
<proteinExistence type="inferred from homology"/>
<organism evidence="4 5">
    <name type="scientific">Mesorhizobium robiniae</name>
    <dbReference type="NCBI Taxonomy" id="559315"/>
    <lineage>
        <taxon>Bacteria</taxon>
        <taxon>Pseudomonadati</taxon>
        <taxon>Pseudomonadota</taxon>
        <taxon>Alphaproteobacteria</taxon>
        <taxon>Hyphomicrobiales</taxon>
        <taxon>Phyllobacteriaceae</taxon>
        <taxon>Mesorhizobium</taxon>
    </lineage>
</organism>
<dbReference type="InterPro" id="IPR001172">
    <property type="entry name" value="FliN_T3SS_HrcQb"/>
</dbReference>
<dbReference type="Proteomes" id="UP001549204">
    <property type="component" value="Unassembled WGS sequence"/>
</dbReference>
<keyword evidence="5" id="KW-1185">Reference proteome</keyword>
<dbReference type="PANTHER" id="PTHR30034">
    <property type="entry name" value="FLAGELLAR MOTOR SWITCH PROTEIN FLIM"/>
    <property type="match status" value="1"/>
</dbReference>
<dbReference type="PRINTS" id="PR00956">
    <property type="entry name" value="FLGMOTORFLIN"/>
</dbReference>
<comment type="caution">
    <text evidence="4">The sequence shown here is derived from an EMBL/GenBank/DDBJ whole genome shotgun (WGS) entry which is preliminary data.</text>
</comment>
<evidence type="ECO:0000313" key="5">
    <source>
        <dbReference type="Proteomes" id="UP001549204"/>
    </source>
</evidence>
<comment type="similarity">
    <text evidence="1">Belongs to the FliN/MopA/SpaO family.</text>
</comment>
<evidence type="ECO:0000256" key="1">
    <source>
        <dbReference type="ARBA" id="ARBA00009226"/>
    </source>
</evidence>
<feature type="region of interest" description="Disordered" evidence="2">
    <location>
        <begin position="1"/>
        <end position="32"/>
    </location>
</feature>
<sequence>MLKSAPSFPADAHASVRKTERHQHTRSSRAASEWKPSVLDKISSQDLAALNAFYRCRPAVRFEAGGIATAATVDWRLDEAPAWEASITIALGNVKASLHVTRNLLVGMLARQNLVADLDRLDPAHVALLVEALVAQELSDFEYTLNRSVELKAIRFEPGPTADAARFRLTLHHDDGAPMGLLHFDDEDLALDLARILDAAAQGLAPQAIDPLLSLRICRGAVRITLAELEDLVPGDVVVVDDTLGESVSAMVELGGGLAAPVEFAGSGVRLRDRLRRLEGSRWEWMMSSDQRRSIGEQPEDLDVSDLPVTLVFEVGRATLSVEEVRKLGPGAAISLSGAEAEGISIISGGKRIGQGELVQIGEGIGIRITRIFANG</sequence>
<name>A0ABV2GSS4_9HYPH</name>